<comment type="caution">
    <text evidence="4">The sequence shown here is derived from an EMBL/GenBank/DDBJ whole genome shotgun (WGS) entry which is preliminary data.</text>
</comment>
<dbReference type="OrthoDB" id="9788892at2"/>
<name>A0A418XNC7_9PSED</name>
<dbReference type="InterPro" id="IPR031107">
    <property type="entry name" value="Small_HSP"/>
</dbReference>
<dbReference type="EMBL" id="QYUR01000002">
    <property type="protein sequence ID" value="RJG13969.1"/>
    <property type="molecule type" value="Genomic_DNA"/>
</dbReference>
<dbReference type="InterPro" id="IPR002068">
    <property type="entry name" value="A-crystallin/Hsp20_dom"/>
</dbReference>
<keyword evidence="5" id="KW-1185">Reference proteome</keyword>
<reference evidence="4 5" key="1">
    <citation type="submission" date="2018-09" db="EMBL/GenBank/DDBJ databases">
        <authorList>
            <person name="Zhu H."/>
        </authorList>
    </citation>
    <scope>NUCLEOTIDE SEQUENCE [LARGE SCALE GENOMIC DNA]</scope>
    <source>
        <strain evidence="4 5">K1S02-6</strain>
    </source>
</reference>
<dbReference type="AlphaFoldDB" id="A0A418XNC7"/>
<evidence type="ECO:0000313" key="4">
    <source>
        <dbReference type="EMBL" id="RJG13969.1"/>
    </source>
</evidence>
<dbReference type="InterPro" id="IPR008978">
    <property type="entry name" value="HSP20-like_chaperone"/>
</dbReference>
<organism evidence="4 5">
    <name type="scientific">Pseudomonas cavernicola</name>
    <dbReference type="NCBI Taxonomy" id="2320866"/>
    <lineage>
        <taxon>Bacteria</taxon>
        <taxon>Pseudomonadati</taxon>
        <taxon>Pseudomonadota</taxon>
        <taxon>Gammaproteobacteria</taxon>
        <taxon>Pseudomonadales</taxon>
        <taxon>Pseudomonadaceae</taxon>
        <taxon>Pseudomonas</taxon>
    </lineage>
</organism>
<dbReference type="CDD" id="cd06464">
    <property type="entry name" value="ACD_sHsps-like"/>
    <property type="match status" value="1"/>
</dbReference>
<dbReference type="Proteomes" id="UP000284021">
    <property type="component" value="Unassembled WGS sequence"/>
</dbReference>
<evidence type="ECO:0000259" key="3">
    <source>
        <dbReference type="PROSITE" id="PS01031"/>
    </source>
</evidence>
<dbReference type="Gene3D" id="2.60.40.790">
    <property type="match status" value="1"/>
</dbReference>
<gene>
    <name evidence="4" type="ORF">D3879_12335</name>
</gene>
<accession>A0A418XNC7</accession>
<sequence>MNDKHPVTRTERKEAPATLLPRVDVYEDNDGILLVADLPGVSKDKLELRVESDTLQIEGDIAPDTPENMEAIYAEVRIARYSRAFSLSAELDTTRIDAQFRDGVLKLRIPKHAHAQPRKIKVKTA</sequence>
<dbReference type="SUPFAM" id="SSF49764">
    <property type="entry name" value="HSP20-like chaperones"/>
    <property type="match status" value="1"/>
</dbReference>
<proteinExistence type="inferred from homology"/>
<evidence type="ECO:0000256" key="2">
    <source>
        <dbReference type="RuleBase" id="RU003616"/>
    </source>
</evidence>
<evidence type="ECO:0000313" key="5">
    <source>
        <dbReference type="Proteomes" id="UP000284021"/>
    </source>
</evidence>
<dbReference type="Pfam" id="PF00011">
    <property type="entry name" value="HSP20"/>
    <property type="match status" value="1"/>
</dbReference>
<protein>
    <submittedName>
        <fullName evidence="4">Hsp20/alpha crystallin family protein</fullName>
    </submittedName>
</protein>
<dbReference type="PROSITE" id="PS01031">
    <property type="entry name" value="SHSP"/>
    <property type="match status" value="1"/>
</dbReference>
<comment type="similarity">
    <text evidence="1 2">Belongs to the small heat shock protein (HSP20) family.</text>
</comment>
<evidence type="ECO:0000256" key="1">
    <source>
        <dbReference type="PROSITE-ProRule" id="PRU00285"/>
    </source>
</evidence>
<dbReference type="RefSeq" id="WP_119954519.1">
    <property type="nucleotide sequence ID" value="NZ_QYUR01000002.1"/>
</dbReference>
<feature type="domain" description="SHSP" evidence="3">
    <location>
        <begin position="14"/>
        <end position="125"/>
    </location>
</feature>
<dbReference type="PANTHER" id="PTHR11527">
    <property type="entry name" value="HEAT-SHOCK PROTEIN 20 FAMILY MEMBER"/>
    <property type="match status" value="1"/>
</dbReference>